<dbReference type="Proteomes" id="UP001497472">
    <property type="component" value="Unassembled WGS sequence"/>
</dbReference>
<dbReference type="InterPro" id="IPR002156">
    <property type="entry name" value="RNaseH_domain"/>
</dbReference>
<gene>
    <name evidence="3" type="ORF">LNINA_LOCUS3509</name>
</gene>
<protein>
    <submittedName>
        <fullName evidence="3">Uncharacterized protein</fullName>
    </submittedName>
</protein>
<dbReference type="Gene3D" id="3.60.10.10">
    <property type="entry name" value="Endonuclease/exonuclease/phosphatase"/>
    <property type="match status" value="2"/>
</dbReference>
<proteinExistence type="predicted"/>
<dbReference type="PROSITE" id="PS50879">
    <property type="entry name" value="RNASE_H_1"/>
    <property type="match status" value="1"/>
</dbReference>
<dbReference type="EMBL" id="CAVLEF010000004">
    <property type="protein sequence ID" value="CAK1543710.1"/>
    <property type="molecule type" value="Genomic_DNA"/>
</dbReference>
<dbReference type="PANTHER" id="PTHR19446">
    <property type="entry name" value="REVERSE TRANSCRIPTASES"/>
    <property type="match status" value="1"/>
</dbReference>
<dbReference type="GO" id="GO:0004523">
    <property type="term" value="F:RNA-DNA hybrid ribonuclease activity"/>
    <property type="evidence" value="ECO:0007669"/>
    <property type="project" value="InterPro"/>
</dbReference>
<keyword evidence="4" id="KW-1185">Reference proteome</keyword>
<dbReference type="InterPro" id="IPR043502">
    <property type="entry name" value="DNA/RNA_pol_sf"/>
</dbReference>
<reference evidence="3 4" key="1">
    <citation type="submission" date="2023-11" db="EMBL/GenBank/DDBJ databases">
        <authorList>
            <person name="Okamura Y."/>
        </authorList>
    </citation>
    <scope>NUCLEOTIDE SEQUENCE [LARGE SCALE GENOMIC DNA]</scope>
</reference>
<dbReference type="CDD" id="cd09276">
    <property type="entry name" value="Rnase_HI_RT_non_LTR"/>
    <property type="match status" value="1"/>
</dbReference>
<evidence type="ECO:0000259" key="1">
    <source>
        <dbReference type="PROSITE" id="PS50878"/>
    </source>
</evidence>
<evidence type="ECO:0000259" key="2">
    <source>
        <dbReference type="PROSITE" id="PS50879"/>
    </source>
</evidence>
<dbReference type="InterPro" id="IPR012337">
    <property type="entry name" value="RNaseH-like_sf"/>
</dbReference>
<dbReference type="GO" id="GO:0071897">
    <property type="term" value="P:DNA biosynthetic process"/>
    <property type="evidence" value="ECO:0007669"/>
    <property type="project" value="UniProtKB-ARBA"/>
</dbReference>
<dbReference type="GO" id="GO:0003676">
    <property type="term" value="F:nucleic acid binding"/>
    <property type="evidence" value="ECO:0007669"/>
    <property type="project" value="InterPro"/>
</dbReference>
<accession>A0AAV1J2S9</accession>
<dbReference type="SUPFAM" id="SSF53098">
    <property type="entry name" value="Ribonuclease H-like"/>
    <property type="match status" value="1"/>
</dbReference>
<evidence type="ECO:0000313" key="3">
    <source>
        <dbReference type="EMBL" id="CAK1543710.1"/>
    </source>
</evidence>
<dbReference type="Pfam" id="PF14529">
    <property type="entry name" value="Exo_endo_phos_2"/>
    <property type="match status" value="2"/>
</dbReference>
<dbReference type="InterPro" id="IPR000477">
    <property type="entry name" value="RT_dom"/>
</dbReference>
<dbReference type="Pfam" id="PF00078">
    <property type="entry name" value="RVT_1"/>
    <property type="match status" value="2"/>
</dbReference>
<dbReference type="InterPro" id="IPR036397">
    <property type="entry name" value="RNaseH_sf"/>
</dbReference>
<feature type="domain" description="Reverse transcriptase" evidence="1">
    <location>
        <begin position="420"/>
        <end position="689"/>
    </location>
</feature>
<name>A0AAV1J2S9_9NEOP</name>
<dbReference type="InterPro" id="IPR005135">
    <property type="entry name" value="Endo/exonuclease/phosphatase"/>
</dbReference>
<dbReference type="InterPro" id="IPR036691">
    <property type="entry name" value="Endo/exonu/phosph_ase_sf"/>
</dbReference>
<comment type="caution">
    <text evidence="3">The sequence shown here is derived from an EMBL/GenBank/DDBJ whole genome shotgun (WGS) entry which is preliminary data.</text>
</comment>
<dbReference type="Pfam" id="PF00075">
    <property type="entry name" value="RNase_H"/>
    <property type="match status" value="1"/>
</dbReference>
<sequence length="1676" mass="189623">MKATGLNRPQHPCSEARSQRSEDVHLVSFYFEPTPTPIEPYLNEIRKIWKSVGPNVIFAGDANAKSDLWGGKITDRRGESLMGLIAEMGAYVSNEGETPTFDTYRGGKSYSSFVDITFHSANLLGLVREWRVEEALTSSDHNAILFELKETKLKGVTMERTTRIYNTGKAHWTNFREKIGQLLEREKMSAESIEKIVKENELNRAVEKYTEMIKKACEENIPKLGKTKKLTVPWWTQELAEMKKQVKTKKRRIRCAAASRRPKVVEEYLKIKEEYEVNIKDAKLRSWKEFCSKQDREGMWEGIYRVIKRTEVRKEDVPLIKEGKVLGMEESAELLTRTFYPDDDEGEDKQVHKETRAKARLVNEGPGDDRPEPPFTEHELGMVLSTFNPKKAPGRDGLTLDICREAIMAEPTLFLALINRCLTIGHFPTIWKEATVVILRKPGRTDYTTPKAYRPIGLLPVMGKIAEKLFVRRASWHIMPKLSARQYGFMPQRSTEDALYDLLSHIKNSLREKKIAVLVSLDIEGAFDSAWWPAIRCRLAETGCPKNLRRVFDGYLKNRKVKLRYGGSEIERNCMKGCVQGSIGGPILWNLLLDPLLQGLERKGVCAQAFADDVVLVFDGHTAREIEGKANAALAYVREWGVMNKLKFAPHKTKAVVVTKKLKHDTPRLSMGGEGIEVVREVRLLGLIIDESLTFNTHVKTICAKAHRIFHQLARAAKISWGLDTSIIRTIYTAVIEPVLMYAAGAWGQAADGATKVRACILAKTHIHAITLTQFTTDDLCIISIPAKNYNIYVVSIYIEPRTDTNNILNKLDQFLHTHNGSHVIIGGDFNGWHSTWGSSADNPRGAEVADFILTHDLQLGNVGQTPTFQTITHGQTRTSIIDLTLYSPNLISKINDWRVHPGHFPSTQHNHITFAINLTQSPALTKNTYSTFLYQTNKGNWHSFKEHLHTKIFNSGILDKNIETLTSTQLEQTIITLTEIINDASTQTFPIRNNRIKPRPPWWSDESLKEECIRLHRQLHNSRGRPPDPNILDEYKTLKENYADKLKQTSTESFRSFCSLQTKENVWSLTNRLLKSRGFNPPPQTLRRKNNTYTTTAQETAQELLKHFYPDDGPDTDPTHIHTRDTSNNIPNTQDDPEFSQEEVLETLRQMNPNKAPGHDHLTSDICSMVASQYPGLITNILNRCLSLAYFPSTWKKTIVKVIPKPSKTDYTDLSAYRPIGLIPIIGFILVFGKTLEKLFTKRLIYSSQRQKTLNTEQYGFTQQTGTTQAILSIINKVKAAKQNHQEVSVVSLDIKAAFDNAWWPAILSGLRDGSACGPVLWNILINKLLNTRFPPGCHLQAFADDVVLLATASDTDTLQRITNTSLDTIFQWGKSVKLEFVPTITYAAGVWGDSVNIKTYKNKILSLQRMFAIKAIRGFRTISLNAALALAEFLPLDIKINEIKCIEKARVEHQTNLIPSDIPIETPTHPSQLLHPSVRTGIRHTTYKNNLHKHIKPAPHNIYTDGSKQENGETGAAFIVHSPNTHLTIHTSKTKLHPTSSIFQAELLAIREACKWATKNNINCIINSDSRSALAALEQSSNTHPIVSSIHRILHHNKHTQILFKWVRAHTGIVGNEEADAAAKAASKAHKAPDFISCPLSYIKHIARLNSYTTWEKRYLEEPTGARTRRQMPL</sequence>
<dbReference type="Gene3D" id="3.30.420.10">
    <property type="entry name" value="Ribonuclease H-like superfamily/Ribonuclease H"/>
    <property type="match status" value="1"/>
</dbReference>
<feature type="domain" description="RNase H type-1" evidence="2">
    <location>
        <begin position="1498"/>
        <end position="1630"/>
    </location>
</feature>
<evidence type="ECO:0000313" key="4">
    <source>
        <dbReference type="Proteomes" id="UP001497472"/>
    </source>
</evidence>
<dbReference type="CDD" id="cd01650">
    <property type="entry name" value="RT_nLTR_like"/>
    <property type="match status" value="2"/>
</dbReference>
<organism evidence="3 4">
    <name type="scientific">Leptosia nina</name>
    <dbReference type="NCBI Taxonomy" id="320188"/>
    <lineage>
        <taxon>Eukaryota</taxon>
        <taxon>Metazoa</taxon>
        <taxon>Ecdysozoa</taxon>
        <taxon>Arthropoda</taxon>
        <taxon>Hexapoda</taxon>
        <taxon>Insecta</taxon>
        <taxon>Pterygota</taxon>
        <taxon>Neoptera</taxon>
        <taxon>Endopterygota</taxon>
        <taxon>Lepidoptera</taxon>
        <taxon>Glossata</taxon>
        <taxon>Ditrysia</taxon>
        <taxon>Papilionoidea</taxon>
        <taxon>Pieridae</taxon>
        <taxon>Pierinae</taxon>
        <taxon>Leptosia</taxon>
    </lineage>
</organism>
<dbReference type="PROSITE" id="PS50878">
    <property type="entry name" value="RT_POL"/>
    <property type="match status" value="1"/>
</dbReference>
<dbReference type="GO" id="GO:0042575">
    <property type="term" value="C:DNA polymerase complex"/>
    <property type="evidence" value="ECO:0007669"/>
    <property type="project" value="UniProtKB-ARBA"/>
</dbReference>
<dbReference type="SUPFAM" id="SSF56219">
    <property type="entry name" value="DNase I-like"/>
    <property type="match status" value="2"/>
</dbReference>
<dbReference type="SUPFAM" id="SSF56672">
    <property type="entry name" value="DNA/RNA polymerases"/>
    <property type="match status" value="2"/>
</dbReference>